<keyword evidence="4" id="KW-1133">Transmembrane helix</keyword>
<feature type="compositionally biased region" description="Basic and acidic residues" evidence="7">
    <location>
        <begin position="81"/>
        <end position="90"/>
    </location>
</feature>
<evidence type="ECO:0000256" key="2">
    <source>
        <dbReference type="ARBA" id="ARBA00022692"/>
    </source>
</evidence>
<sequence>MKLPSLLLFVFLVLYGYVTLIYNADPSAATSFYEYVDPSEGKPSDASFVSIPSTLTVKDAFASVDVAQSTTSPSPTESLEDASKTEKEGDVQPTASEMPLPKREVINTPKPTPSIPTVGVHTTTQAPNTTGRVVSKEPAKVEQALKKEVKKELLFIPPRLINRTRFEREVWRLPPELKHIGNTVEIFNRTLLWEDKSIAPGDVISTEPITSWFSSWKSRLRVNCKDSRNFAICQVHVVVSWDSDSRAFRAYQVQPYRDVNSTRDVDFTYCMVSSVDRLSYMPFLAARWKGPFSLAIIASEYELPKVDAFLAQHASLPRFRVTVYVAFTVSPWNYVVYMRERSHMRMTTRRIFPINLLRDYALNNVVTSHVMLLDMDLWPSPTLYEDLKAIDFAVLQEKRAAVMLPTFSFSMWTTEQITSAQRNISEVNEMIPRNKTALKSCVEQKKCNLFKNAKAHRIVSLDSYFDGGDTLYKVPCMNYTEMEPYMVLRRYDVMPIYHPYFVDYGKNKMEFTLRLRFESYSFYVLVSDFGFDYPHPKSLVSEEYGSMRRHGAALPAVDLFGVIQRYVTSSAKAEWTFPVCPKKRK</sequence>
<comment type="subcellular location">
    <subcellularLocation>
        <location evidence="1">Membrane</location>
        <topology evidence="1">Single-pass type II membrane protein</topology>
    </subcellularLocation>
</comment>
<evidence type="ECO:0000313" key="9">
    <source>
        <dbReference type="EMBL" id="OAO17850.1"/>
    </source>
</evidence>
<evidence type="ECO:0000256" key="3">
    <source>
        <dbReference type="ARBA" id="ARBA00022968"/>
    </source>
</evidence>
<evidence type="ECO:0000256" key="7">
    <source>
        <dbReference type="SAM" id="MobiDB-lite"/>
    </source>
</evidence>
<keyword evidence="3" id="KW-0735">Signal-anchor</keyword>
<dbReference type="Proteomes" id="UP000078348">
    <property type="component" value="Unassembled WGS sequence"/>
</dbReference>
<dbReference type="InterPro" id="IPR051292">
    <property type="entry name" value="Xyl/GlcA_transferase"/>
</dbReference>
<comment type="caution">
    <text evidence="9">The sequence shown here is derived from an EMBL/GenBank/DDBJ whole genome shotgun (WGS) entry which is preliminary data.</text>
</comment>
<feature type="chain" id="PRO_5008274692" evidence="8">
    <location>
        <begin position="21"/>
        <end position="585"/>
    </location>
</feature>
<dbReference type="AlphaFoldDB" id="A0A196SLB4"/>
<evidence type="ECO:0000256" key="5">
    <source>
        <dbReference type="ARBA" id="ARBA00023136"/>
    </source>
</evidence>
<dbReference type="GO" id="GO:0042285">
    <property type="term" value="F:xylosyltransferase activity"/>
    <property type="evidence" value="ECO:0007669"/>
    <property type="project" value="TreeGrafter"/>
</dbReference>
<evidence type="ECO:0000256" key="4">
    <source>
        <dbReference type="ARBA" id="ARBA00022989"/>
    </source>
</evidence>
<dbReference type="Pfam" id="PF13896">
    <property type="entry name" value="Glyco_transf_49"/>
    <property type="match status" value="1"/>
</dbReference>
<evidence type="ECO:0000313" key="10">
    <source>
        <dbReference type="Proteomes" id="UP000078348"/>
    </source>
</evidence>
<dbReference type="EMBL" id="LXWW01000015">
    <property type="protein sequence ID" value="OAO17850.1"/>
    <property type="molecule type" value="Genomic_DNA"/>
</dbReference>
<dbReference type="PANTHER" id="PTHR12270:SF52">
    <property type="entry name" value="GLYCOSYLTRANSFERASE-LIKE PROTEIN GNT13-RELATED"/>
    <property type="match status" value="1"/>
</dbReference>
<gene>
    <name evidence="9" type="ORF">AV274_0406</name>
</gene>
<evidence type="ECO:0000256" key="8">
    <source>
        <dbReference type="SAM" id="SignalP"/>
    </source>
</evidence>
<keyword evidence="9" id="KW-0808">Transferase</keyword>
<evidence type="ECO:0000256" key="1">
    <source>
        <dbReference type="ARBA" id="ARBA00004606"/>
    </source>
</evidence>
<reference evidence="9 10" key="1">
    <citation type="submission" date="2016-05" db="EMBL/GenBank/DDBJ databases">
        <title>Nuclear genome of Blastocystis sp. subtype 1 NandII.</title>
        <authorList>
            <person name="Gentekaki E."/>
            <person name="Curtis B."/>
            <person name="Stairs C."/>
            <person name="Eme L."/>
            <person name="Herman E."/>
            <person name="Klimes V."/>
            <person name="Arias M.C."/>
            <person name="Elias M."/>
            <person name="Hilliou F."/>
            <person name="Klute M."/>
            <person name="Malik S.-B."/>
            <person name="Pightling A."/>
            <person name="Rachubinski R."/>
            <person name="Salas D."/>
            <person name="Schlacht A."/>
            <person name="Suga H."/>
            <person name="Archibald J."/>
            <person name="Ball S.G."/>
            <person name="Clark G."/>
            <person name="Dacks J."/>
            <person name="Van Der Giezen M."/>
            <person name="Tsaousis A."/>
            <person name="Roger A."/>
        </authorList>
    </citation>
    <scope>NUCLEOTIDE SEQUENCE [LARGE SCALE GENOMIC DNA]</scope>
    <source>
        <strain evidence="10">ATCC 50177 / NandII</strain>
    </source>
</reference>
<keyword evidence="10" id="KW-1185">Reference proteome</keyword>
<organism evidence="9 10">
    <name type="scientific">Blastocystis sp. subtype 1 (strain ATCC 50177 / NandII)</name>
    <dbReference type="NCBI Taxonomy" id="478820"/>
    <lineage>
        <taxon>Eukaryota</taxon>
        <taxon>Sar</taxon>
        <taxon>Stramenopiles</taxon>
        <taxon>Bigyra</taxon>
        <taxon>Opalozoa</taxon>
        <taxon>Opalinata</taxon>
        <taxon>Blastocystidae</taxon>
        <taxon>Blastocystis</taxon>
    </lineage>
</organism>
<keyword evidence="2" id="KW-0812">Transmembrane</keyword>
<accession>A0A196SLB4</accession>
<protein>
    <submittedName>
        <fullName evidence="9">Glycosyltransferase-like protein LARGE2-like protein</fullName>
    </submittedName>
</protein>
<dbReference type="GO" id="GO:0016020">
    <property type="term" value="C:membrane"/>
    <property type="evidence" value="ECO:0007669"/>
    <property type="project" value="UniProtKB-SubCell"/>
</dbReference>
<proteinExistence type="predicted"/>
<keyword evidence="5" id="KW-0472">Membrane</keyword>
<dbReference type="GO" id="GO:0015020">
    <property type="term" value="F:glucuronosyltransferase activity"/>
    <property type="evidence" value="ECO:0007669"/>
    <property type="project" value="TreeGrafter"/>
</dbReference>
<dbReference type="PANTHER" id="PTHR12270">
    <property type="entry name" value="GLYCOSYLTRANSFERASE-RELATED"/>
    <property type="match status" value="1"/>
</dbReference>
<keyword evidence="8" id="KW-0732">Signal</keyword>
<feature type="region of interest" description="Disordered" evidence="7">
    <location>
        <begin position="66"/>
        <end position="132"/>
    </location>
</feature>
<dbReference type="GO" id="GO:0035269">
    <property type="term" value="P:protein O-linked glycosylation via mannose"/>
    <property type="evidence" value="ECO:0007669"/>
    <property type="project" value="TreeGrafter"/>
</dbReference>
<name>A0A196SLB4_BLAHN</name>
<dbReference type="OrthoDB" id="205012at2759"/>
<evidence type="ECO:0000256" key="6">
    <source>
        <dbReference type="ARBA" id="ARBA00023180"/>
    </source>
</evidence>
<feature type="compositionally biased region" description="Polar residues" evidence="7">
    <location>
        <begin position="120"/>
        <end position="132"/>
    </location>
</feature>
<keyword evidence="6" id="KW-0325">Glycoprotein</keyword>
<feature type="signal peptide" evidence="8">
    <location>
        <begin position="1"/>
        <end position="20"/>
    </location>
</feature>